<evidence type="ECO:0000313" key="2">
    <source>
        <dbReference type="Proteomes" id="UP000268891"/>
    </source>
</evidence>
<dbReference type="Proteomes" id="UP000268891">
    <property type="component" value="Unassembled WGS sequence"/>
</dbReference>
<sequence>MNAPQLPRSSAPAPSPRRASGPRWSSTARHVGLIAAVLVFVALYATGCGNSNTQVHTEKISKSTFKGTWPLIPDSGVLACESGAVTFTSTATHDTYAVNALAAKAAGKNWQPNPEHVWLTSAGGRPGTRAALRASMSDFINEGLRLCGPPWDTSAATDQPEPEPPSAAVASKAAAVQPGRETTQVELPFTDLNSPGGLAVDKTGNVYVTDSGNARVLKLPVGSNSQVTLPFTGLLNPDSVAVDTAGNVYVTDYGNNSVLKLRAGTATQTKLPFTGLKAPTGIAVDTAGRVYVTDYGNHRALSLAAGSKAPVELKLPFIGLKAPTGITVDYAGNIYVTGYGAAQVLKLPAGSHTPVALPFTGFTGPHPPNGVAVDSAGDVYVVDGLHQRVVELPAKSTRQVERVFGTAAGNSRGGVAVDTAGNVYVADHYRVLKLPAR</sequence>
<evidence type="ECO:0000313" key="1">
    <source>
        <dbReference type="EMBL" id="RRR43029.1"/>
    </source>
</evidence>
<comment type="caution">
    <text evidence="1">The sequence shown here is derived from an EMBL/GenBank/DDBJ whole genome shotgun (WGS) entry which is preliminary data.</text>
</comment>
<name>A0ACD2EKI9_9MYCO</name>
<proteinExistence type="predicted"/>
<reference evidence="1" key="1">
    <citation type="submission" date="2018-11" db="EMBL/GenBank/DDBJ databases">
        <authorList>
            <person name="Sattar A."/>
            <person name="Zunita Z."/>
            <person name="Jalila A."/>
            <person name="Saleha A.A."/>
        </authorList>
    </citation>
    <scope>NUCLEOTIDE SEQUENCE</scope>
    <source>
        <strain evidence="1">F12-74</strain>
    </source>
</reference>
<protein>
    <submittedName>
        <fullName evidence="1">Uncharacterized protein</fullName>
    </submittedName>
</protein>
<accession>A0ACD2EKI9</accession>
<organism evidence="1 2">
    <name type="scientific">Mycolicibacter terrae</name>
    <dbReference type="NCBI Taxonomy" id="1788"/>
    <lineage>
        <taxon>Bacteria</taxon>
        <taxon>Bacillati</taxon>
        <taxon>Actinomycetota</taxon>
        <taxon>Actinomycetes</taxon>
        <taxon>Mycobacteriales</taxon>
        <taxon>Mycobacteriaceae</taxon>
        <taxon>Mycolicibacter</taxon>
    </lineage>
</organism>
<gene>
    <name evidence="1" type="ORF">EHH44_15370</name>
</gene>
<keyword evidence="2" id="KW-1185">Reference proteome</keyword>
<dbReference type="EMBL" id="RRZR01000036">
    <property type="protein sequence ID" value="RRR43029.1"/>
    <property type="molecule type" value="Genomic_DNA"/>
</dbReference>